<dbReference type="eggNOG" id="ENOG5033W1G">
    <property type="taxonomic scope" value="Bacteria"/>
</dbReference>
<organism evidence="1 2">
    <name type="scientific">Kordia algicida OT-1</name>
    <dbReference type="NCBI Taxonomy" id="391587"/>
    <lineage>
        <taxon>Bacteria</taxon>
        <taxon>Pseudomonadati</taxon>
        <taxon>Bacteroidota</taxon>
        <taxon>Flavobacteriia</taxon>
        <taxon>Flavobacteriales</taxon>
        <taxon>Flavobacteriaceae</taxon>
        <taxon>Kordia</taxon>
    </lineage>
</organism>
<accession>A9E9Q7</accession>
<evidence type="ECO:0000313" key="2">
    <source>
        <dbReference type="Proteomes" id="UP000002945"/>
    </source>
</evidence>
<proteinExistence type="predicted"/>
<dbReference type="RefSeq" id="WP_007092668.1">
    <property type="nucleotide sequence ID" value="NZ_CP142125.1"/>
</dbReference>
<sequence length="162" mass="18773">MKKTSKNTLSTFSQKIRNAVTDLSVDIFGYEKMVTKNIIQNTAFISSKTKIPKARLFLKIVQKDHTIKAYLFDQSKAIQAIPTKELAYFFIDRETAELSRIQNKIAFSIKKYLNDFALKNGLNVENLAVWIHVKDEKVIIDAFDKDQFVKEIPMSSLIKFFR</sequence>
<keyword evidence="2" id="KW-1185">Reference proteome</keyword>
<protein>
    <submittedName>
        <fullName evidence="1">Uncharacterized protein</fullName>
    </submittedName>
</protein>
<dbReference type="AlphaFoldDB" id="A9E9Q7"/>
<comment type="caution">
    <text evidence="1">The sequence shown here is derived from an EMBL/GenBank/DDBJ whole genome shotgun (WGS) entry which is preliminary data.</text>
</comment>
<evidence type="ECO:0000313" key="1">
    <source>
        <dbReference type="EMBL" id="EDP94695.1"/>
    </source>
</evidence>
<reference evidence="1 2" key="1">
    <citation type="journal article" date="2011" name="J. Bacteriol.">
        <title>Genome sequence of the algicidal bacterium Kordia algicida OT-1.</title>
        <authorList>
            <person name="Lee H.S."/>
            <person name="Kang S.G."/>
            <person name="Kwon K.K."/>
            <person name="Lee J.H."/>
            <person name="Kim S.J."/>
        </authorList>
    </citation>
    <scope>NUCLEOTIDE SEQUENCE [LARGE SCALE GENOMIC DNA]</scope>
    <source>
        <strain evidence="1 2">OT-1</strain>
    </source>
</reference>
<gene>
    <name evidence="1" type="ORF">KAOT1_00425</name>
</gene>
<dbReference type="EMBL" id="ABIB01000014">
    <property type="protein sequence ID" value="EDP94695.1"/>
    <property type="molecule type" value="Genomic_DNA"/>
</dbReference>
<dbReference type="Proteomes" id="UP000002945">
    <property type="component" value="Unassembled WGS sequence"/>
</dbReference>
<dbReference type="HOGENOM" id="CLU_1641986_0_0_10"/>
<dbReference type="OrthoDB" id="1163795at2"/>
<dbReference type="STRING" id="391587.KAOT1_00425"/>
<name>A9E9Q7_9FLAO</name>